<dbReference type="RefSeq" id="WP_116221437.1">
    <property type="nucleotide sequence ID" value="NZ_CP038196.1"/>
</dbReference>
<dbReference type="AlphaFoldDB" id="A0A3D9XSC5"/>
<evidence type="ECO:0000259" key="4">
    <source>
        <dbReference type="Pfam" id="PF08450"/>
    </source>
</evidence>
<dbReference type="EMBL" id="QTUJ01000001">
    <property type="protein sequence ID" value="REF73340.1"/>
    <property type="molecule type" value="Genomic_DNA"/>
</dbReference>
<reference evidence="5 6" key="1">
    <citation type="submission" date="2018-08" db="EMBL/GenBank/DDBJ databases">
        <title>Genomic Encyclopedia of Archaeal and Bacterial Type Strains, Phase II (KMG-II): from individual species to whole genera.</title>
        <authorList>
            <person name="Goeker M."/>
        </authorList>
    </citation>
    <scope>NUCLEOTIDE SEQUENCE [LARGE SCALE GENOMIC DNA]</scope>
    <source>
        <strain evidence="5 6">DSM 17099</strain>
    </source>
</reference>
<keyword evidence="1" id="KW-0378">Hydrolase</keyword>
<dbReference type="InterPro" id="IPR051262">
    <property type="entry name" value="SMP-30/CGR1_Lactonase"/>
</dbReference>
<gene>
    <name evidence="5" type="ORF">BDD41_1893</name>
</gene>
<feature type="binding site" evidence="3">
    <location>
        <position position="122"/>
    </location>
    <ligand>
        <name>substrate</name>
    </ligand>
</feature>
<keyword evidence="3" id="KW-0479">Metal-binding</keyword>
<dbReference type="SUPFAM" id="SSF63829">
    <property type="entry name" value="Calcium-dependent phosphotriesterase"/>
    <property type="match status" value="1"/>
</dbReference>
<evidence type="ECO:0000313" key="5">
    <source>
        <dbReference type="EMBL" id="REF73340.1"/>
    </source>
</evidence>
<name>A0A3D9XSC5_PARVE</name>
<dbReference type="GO" id="GO:0046872">
    <property type="term" value="F:metal ion binding"/>
    <property type="evidence" value="ECO:0007669"/>
    <property type="project" value="UniProtKB-KW"/>
</dbReference>
<evidence type="ECO:0000313" key="6">
    <source>
        <dbReference type="Proteomes" id="UP000256941"/>
    </source>
</evidence>
<sequence>MEIKAHYEIRDAIFETLIDPEAPLECLHTGTGYSEGPAYFGGGRYLVWSDIPRSRMLRYDETDGSVSVFREPTKHSNGNTVDRQGRLVTCEHDSRRVTRTEHDGSITTLAERWEGKRLNSPNDAVVRSDGSIWFTDPPYGIDNNYGRPKFESEIGGNYVFRLDPETGDLTPVVTDMDKPNGLAFSPDESVLYVVDSGLTHDPEGPAHIRQYRVETDGSLSGGEVVIGPCDSFIYDGLRIDTEGRIWTSAGDGVQCFTPDGRMLGKILTGEVCGNVEFGGGPSRSRLYICCASSLYAVNLRVSGMKTR</sequence>
<dbReference type="PANTHER" id="PTHR47572:SF4">
    <property type="entry name" value="LACTONASE DRP35"/>
    <property type="match status" value="1"/>
</dbReference>
<proteinExistence type="predicted"/>
<organism evidence="5 6">
    <name type="scientific">Paracoccus versutus</name>
    <name type="common">Thiobacillus versutus</name>
    <dbReference type="NCBI Taxonomy" id="34007"/>
    <lineage>
        <taxon>Bacteria</taxon>
        <taxon>Pseudomonadati</taxon>
        <taxon>Pseudomonadota</taxon>
        <taxon>Alphaproteobacteria</taxon>
        <taxon>Rhodobacterales</taxon>
        <taxon>Paracoccaceae</taxon>
        <taxon>Paracoccus</taxon>
    </lineage>
</organism>
<evidence type="ECO:0000256" key="3">
    <source>
        <dbReference type="PIRSR" id="PIRSR605511-2"/>
    </source>
</evidence>
<feature type="binding site" evidence="3">
    <location>
        <position position="180"/>
    </location>
    <ligand>
        <name>a divalent metal cation</name>
        <dbReference type="ChEBI" id="CHEBI:60240"/>
    </ligand>
</feature>
<keyword evidence="3" id="KW-0862">Zinc</keyword>
<feature type="domain" description="SMP-30/Gluconolactonase/LRE-like region" evidence="4">
    <location>
        <begin position="34"/>
        <end position="291"/>
    </location>
</feature>
<dbReference type="PANTHER" id="PTHR47572">
    <property type="entry name" value="LIPOPROTEIN-RELATED"/>
    <property type="match status" value="1"/>
</dbReference>
<dbReference type="InterPro" id="IPR013658">
    <property type="entry name" value="SGL"/>
</dbReference>
<feature type="binding site" evidence="3">
    <location>
        <position position="235"/>
    </location>
    <ligand>
        <name>a divalent metal cation</name>
        <dbReference type="ChEBI" id="CHEBI:60240"/>
    </ligand>
</feature>
<evidence type="ECO:0000256" key="1">
    <source>
        <dbReference type="ARBA" id="ARBA00022801"/>
    </source>
</evidence>
<accession>A0A3D9XSC5</accession>
<evidence type="ECO:0000256" key="2">
    <source>
        <dbReference type="PIRSR" id="PIRSR605511-1"/>
    </source>
</evidence>
<dbReference type="Proteomes" id="UP000256941">
    <property type="component" value="Unassembled WGS sequence"/>
</dbReference>
<dbReference type="InterPro" id="IPR005511">
    <property type="entry name" value="SMP-30"/>
</dbReference>
<dbReference type="InterPro" id="IPR011042">
    <property type="entry name" value="6-blade_b-propeller_TolB-like"/>
</dbReference>
<comment type="caution">
    <text evidence="5">The sequence shown here is derived from an EMBL/GenBank/DDBJ whole genome shotgun (WGS) entry which is preliminary data.</text>
</comment>
<dbReference type="PRINTS" id="PR01790">
    <property type="entry name" value="SMP30FAMILY"/>
</dbReference>
<feature type="active site" description="Proton donor/acceptor" evidence="2">
    <location>
        <position position="235"/>
    </location>
</feature>
<feature type="binding site" evidence="3">
    <location>
        <position position="35"/>
    </location>
    <ligand>
        <name>a divalent metal cation</name>
        <dbReference type="ChEBI" id="CHEBI:60240"/>
    </ligand>
</feature>
<protein>
    <submittedName>
        <fullName evidence="5">Gluconolactonase</fullName>
    </submittedName>
</protein>
<dbReference type="Gene3D" id="2.120.10.30">
    <property type="entry name" value="TolB, C-terminal domain"/>
    <property type="match status" value="1"/>
</dbReference>
<dbReference type="GO" id="GO:0016787">
    <property type="term" value="F:hydrolase activity"/>
    <property type="evidence" value="ECO:0007669"/>
    <property type="project" value="UniProtKB-KW"/>
</dbReference>
<comment type="cofactor">
    <cofactor evidence="3">
        <name>Zn(2+)</name>
        <dbReference type="ChEBI" id="CHEBI:29105"/>
    </cofactor>
    <text evidence="3">Binds 1 divalent metal cation per subunit.</text>
</comment>
<dbReference type="Pfam" id="PF08450">
    <property type="entry name" value="SGL"/>
    <property type="match status" value="1"/>
</dbReference>